<evidence type="ECO:0008006" key="5">
    <source>
        <dbReference type="Google" id="ProtNLM"/>
    </source>
</evidence>
<feature type="chain" id="PRO_5018698320" description="Lipoprotein" evidence="2">
    <location>
        <begin position="26"/>
        <end position="127"/>
    </location>
</feature>
<gene>
    <name evidence="3" type="ORF">CE154_013450</name>
</gene>
<evidence type="ECO:0000313" key="4">
    <source>
        <dbReference type="Proteomes" id="UP000216225"/>
    </source>
</evidence>
<accession>A0A3R7LFR6</accession>
<feature type="compositionally biased region" description="Polar residues" evidence="1">
    <location>
        <begin position="117"/>
        <end position="127"/>
    </location>
</feature>
<organism evidence="3 4">
    <name type="scientific">Alicycliphilus denitrificans</name>
    <dbReference type="NCBI Taxonomy" id="179636"/>
    <lineage>
        <taxon>Bacteria</taxon>
        <taxon>Pseudomonadati</taxon>
        <taxon>Pseudomonadota</taxon>
        <taxon>Betaproteobacteria</taxon>
        <taxon>Burkholderiales</taxon>
        <taxon>Comamonadaceae</taxon>
        <taxon>Alicycliphilus</taxon>
    </lineage>
</organism>
<proteinExistence type="predicted"/>
<protein>
    <recommendedName>
        <fullName evidence="5">Lipoprotein</fullName>
    </recommendedName>
</protein>
<evidence type="ECO:0000256" key="2">
    <source>
        <dbReference type="SAM" id="SignalP"/>
    </source>
</evidence>
<dbReference type="Proteomes" id="UP000216225">
    <property type="component" value="Unassembled WGS sequence"/>
</dbReference>
<name>A0A3R7LFR6_9BURK</name>
<sequence length="127" mass="13493">MLPPRPRLAAGLRAAFAAAALLALAGCEIPGLGPDPRIAQREAEAKAIGGACRHALRGLEDCFTLNPKASKAMVFAGWKEMDQYMRENKIEGAPSVLTQLEKKPAAAPARSGEDNAETQPRSSRNRG</sequence>
<dbReference type="EMBL" id="NKDB02000002">
    <property type="protein sequence ID" value="RKJ96995.1"/>
    <property type="molecule type" value="Genomic_DNA"/>
</dbReference>
<feature type="signal peptide" evidence="2">
    <location>
        <begin position="1"/>
        <end position="25"/>
    </location>
</feature>
<comment type="caution">
    <text evidence="3">The sequence shown here is derived from an EMBL/GenBank/DDBJ whole genome shotgun (WGS) entry which is preliminary data.</text>
</comment>
<dbReference type="PROSITE" id="PS51257">
    <property type="entry name" value="PROKAR_LIPOPROTEIN"/>
    <property type="match status" value="1"/>
</dbReference>
<dbReference type="RefSeq" id="WP_094438520.1">
    <property type="nucleotide sequence ID" value="NZ_AP024172.1"/>
</dbReference>
<feature type="region of interest" description="Disordered" evidence="1">
    <location>
        <begin position="95"/>
        <end position="127"/>
    </location>
</feature>
<reference evidence="3 4" key="1">
    <citation type="submission" date="2018-09" db="EMBL/GenBank/DDBJ databases">
        <title>Genome comparison of Alicycliphilus sp. BQ1, a polyurethanolytic bacterium, with its closest phylogenetic relatives Alicycliphilus denitrificans BC and K601, unable to attack polyurethane.</title>
        <authorList>
            <person name="Loza-Tavera H."/>
            <person name="Lozano L."/>
            <person name="Cevallos M."/>
            <person name="Maya-Lucas O."/>
            <person name="Garcia-Mena J."/>
            <person name="Hernandez J."/>
        </authorList>
    </citation>
    <scope>NUCLEOTIDE SEQUENCE [LARGE SCALE GENOMIC DNA]</scope>
    <source>
        <strain evidence="3 4">BQ1</strain>
    </source>
</reference>
<evidence type="ECO:0000256" key="1">
    <source>
        <dbReference type="SAM" id="MobiDB-lite"/>
    </source>
</evidence>
<keyword evidence="2" id="KW-0732">Signal</keyword>
<evidence type="ECO:0000313" key="3">
    <source>
        <dbReference type="EMBL" id="RKJ96995.1"/>
    </source>
</evidence>
<dbReference type="AlphaFoldDB" id="A0A3R7LFR6"/>